<gene>
    <name evidence="2" type="ORF">ACFSX5_04675</name>
</gene>
<feature type="domain" description="Integrase catalytic" evidence="1">
    <location>
        <begin position="231"/>
        <end position="413"/>
    </location>
</feature>
<dbReference type="SUPFAM" id="SSF53098">
    <property type="entry name" value="Ribonuclease H-like"/>
    <property type="match status" value="1"/>
</dbReference>
<dbReference type="PROSITE" id="PS50994">
    <property type="entry name" value="INTEGRASE"/>
    <property type="match status" value="1"/>
</dbReference>
<dbReference type="InterPro" id="IPR036388">
    <property type="entry name" value="WH-like_DNA-bd_sf"/>
</dbReference>
<dbReference type="Proteomes" id="UP001597521">
    <property type="component" value="Unassembled WGS sequence"/>
</dbReference>
<dbReference type="NCBIfam" id="NF033516">
    <property type="entry name" value="transpos_IS3"/>
    <property type="match status" value="1"/>
</dbReference>
<dbReference type="Pfam" id="PF00665">
    <property type="entry name" value="rve"/>
    <property type="match status" value="1"/>
</dbReference>
<evidence type="ECO:0000313" key="3">
    <source>
        <dbReference type="Proteomes" id="UP001597521"/>
    </source>
</evidence>
<dbReference type="InterPro" id="IPR036397">
    <property type="entry name" value="RNaseH_sf"/>
</dbReference>
<dbReference type="Pfam" id="PF13276">
    <property type="entry name" value="HTH_21"/>
    <property type="match status" value="1"/>
</dbReference>
<comment type="caution">
    <text evidence="2">The sequence shown here is derived from an EMBL/GenBank/DDBJ whole genome shotgun (WGS) entry which is preliminary data.</text>
</comment>
<reference evidence="3" key="1">
    <citation type="journal article" date="2019" name="Int. J. Syst. Evol. Microbiol.">
        <title>The Global Catalogue of Microorganisms (GCM) 10K type strain sequencing project: providing services to taxonomists for standard genome sequencing and annotation.</title>
        <authorList>
            <consortium name="The Broad Institute Genomics Platform"/>
            <consortium name="The Broad Institute Genome Sequencing Center for Infectious Disease"/>
            <person name="Wu L."/>
            <person name="Ma J."/>
        </authorList>
    </citation>
    <scope>NUCLEOTIDE SEQUENCE [LARGE SCALE GENOMIC DNA]</scope>
    <source>
        <strain evidence="3">CCM 7427</strain>
    </source>
</reference>
<dbReference type="InterPro" id="IPR001584">
    <property type="entry name" value="Integrase_cat-core"/>
</dbReference>
<dbReference type="InterPro" id="IPR025948">
    <property type="entry name" value="HTH-like_dom"/>
</dbReference>
<keyword evidence="3" id="KW-1185">Reference proteome</keyword>
<dbReference type="Gene3D" id="3.30.420.10">
    <property type="entry name" value="Ribonuclease H-like superfamily/Ribonuclease H"/>
    <property type="match status" value="1"/>
</dbReference>
<dbReference type="InterPro" id="IPR002514">
    <property type="entry name" value="Transposase_8"/>
</dbReference>
<name>A0ABW5QHJ5_9HYPH</name>
<accession>A0ABW5QHJ5</accession>
<dbReference type="Pfam" id="PF01527">
    <property type="entry name" value="HTH_Tnp_1"/>
    <property type="match status" value="1"/>
</dbReference>
<dbReference type="PANTHER" id="PTHR46889:SF5">
    <property type="entry name" value="INTEGRASE PROTEIN"/>
    <property type="match status" value="1"/>
</dbReference>
<dbReference type="InterPro" id="IPR010921">
    <property type="entry name" value="Trp_repressor/repl_initiator"/>
</dbReference>
<sequence>MSTTMSKSPDEPFRRVEVITSVQRRRRWSVAEKVRLVEEAMQPGMSVSYVARRAGISPSQLFAWKRRMLEGGHAAVQADEDVVGASQVRELEKRVRDLERMLGKKTMEAEILKEALDLARPKKTDLALAVVEQSRGRYPVSAIARTLGVSRSNLVERASKPAKSRGPYRKADDVVVLAELRPIIDQRPTYGYRRVTALLNRQRRKDGKPVVNAKRVLRIMQQNGLTLQKHTALRPARTHDGVVVALRSNIRWCSDHLEIHARNGEVVRIVFVIDACDREIIAWSAVANAGISGEMVCDLMIAAVERRFRTLKVPHRLEWLSDNGSAYVARQTAQVAAALGIDLLFTPVRSPQSNGMSEAFVKTLKRDYASTVILPDADTILALLPEWIDDYCEVHPHSGLKYRSPREFLRLSA</sequence>
<protein>
    <submittedName>
        <fullName evidence="2">IS3 family transposase</fullName>
    </submittedName>
</protein>
<dbReference type="InterPro" id="IPR050900">
    <property type="entry name" value="Transposase_IS3/IS150/IS904"/>
</dbReference>
<organism evidence="2 3">
    <name type="scientific">Devosia albogilva</name>
    <dbReference type="NCBI Taxonomy" id="429726"/>
    <lineage>
        <taxon>Bacteria</taxon>
        <taxon>Pseudomonadati</taxon>
        <taxon>Pseudomonadota</taxon>
        <taxon>Alphaproteobacteria</taxon>
        <taxon>Hyphomicrobiales</taxon>
        <taxon>Devosiaceae</taxon>
        <taxon>Devosia</taxon>
    </lineage>
</organism>
<proteinExistence type="predicted"/>
<dbReference type="RefSeq" id="WP_386832128.1">
    <property type="nucleotide sequence ID" value="NZ_JBHUNP010000001.1"/>
</dbReference>
<dbReference type="EMBL" id="JBHUNP010000001">
    <property type="protein sequence ID" value="MFD2647090.1"/>
    <property type="molecule type" value="Genomic_DNA"/>
</dbReference>
<dbReference type="Gene3D" id="1.10.10.10">
    <property type="entry name" value="Winged helix-like DNA-binding domain superfamily/Winged helix DNA-binding domain"/>
    <property type="match status" value="1"/>
</dbReference>
<evidence type="ECO:0000259" key="1">
    <source>
        <dbReference type="PROSITE" id="PS50994"/>
    </source>
</evidence>
<evidence type="ECO:0000313" key="2">
    <source>
        <dbReference type="EMBL" id="MFD2647090.1"/>
    </source>
</evidence>
<dbReference type="InterPro" id="IPR048020">
    <property type="entry name" value="Transpos_IS3"/>
</dbReference>
<dbReference type="SUPFAM" id="SSF48295">
    <property type="entry name" value="TrpR-like"/>
    <property type="match status" value="1"/>
</dbReference>
<dbReference type="PANTHER" id="PTHR46889">
    <property type="entry name" value="TRANSPOSASE INSF FOR INSERTION SEQUENCE IS3B-RELATED"/>
    <property type="match status" value="1"/>
</dbReference>
<dbReference type="InterPro" id="IPR012337">
    <property type="entry name" value="RNaseH-like_sf"/>
</dbReference>